<dbReference type="AlphaFoldDB" id="A0A0F8Z6W1"/>
<name>A0A0F8Z6W1_9ZZZZ</name>
<gene>
    <name evidence="1" type="ORF">LCGC14_2732720</name>
</gene>
<organism evidence="1">
    <name type="scientific">marine sediment metagenome</name>
    <dbReference type="NCBI Taxonomy" id="412755"/>
    <lineage>
        <taxon>unclassified sequences</taxon>
        <taxon>metagenomes</taxon>
        <taxon>ecological metagenomes</taxon>
    </lineage>
</organism>
<proteinExistence type="predicted"/>
<comment type="caution">
    <text evidence="1">The sequence shown here is derived from an EMBL/GenBank/DDBJ whole genome shotgun (WGS) entry which is preliminary data.</text>
</comment>
<evidence type="ECO:0000313" key="1">
    <source>
        <dbReference type="EMBL" id="KKK89477.1"/>
    </source>
</evidence>
<feature type="non-terminal residue" evidence="1">
    <location>
        <position position="21"/>
    </location>
</feature>
<dbReference type="EMBL" id="LAZR01049513">
    <property type="protein sequence ID" value="KKK89477.1"/>
    <property type="molecule type" value="Genomic_DNA"/>
</dbReference>
<reference evidence="1" key="1">
    <citation type="journal article" date="2015" name="Nature">
        <title>Complex archaea that bridge the gap between prokaryotes and eukaryotes.</title>
        <authorList>
            <person name="Spang A."/>
            <person name="Saw J.H."/>
            <person name="Jorgensen S.L."/>
            <person name="Zaremba-Niedzwiedzka K."/>
            <person name="Martijn J."/>
            <person name="Lind A.E."/>
            <person name="van Eijk R."/>
            <person name="Schleper C."/>
            <person name="Guy L."/>
            <person name="Ettema T.J."/>
        </authorList>
    </citation>
    <scope>NUCLEOTIDE SEQUENCE</scope>
</reference>
<protein>
    <submittedName>
        <fullName evidence="1">Uncharacterized protein</fullName>
    </submittedName>
</protein>
<accession>A0A0F8Z6W1</accession>
<sequence>MKDTTFTINEVTAIPVGMTLA</sequence>